<dbReference type="Pfam" id="PF13407">
    <property type="entry name" value="Peripla_BP_4"/>
    <property type="match status" value="1"/>
</dbReference>
<dbReference type="EMBL" id="CP155447">
    <property type="protein sequence ID" value="XBH02972.1"/>
    <property type="molecule type" value="Genomic_DNA"/>
</dbReference>
<dbReference type="PANTHER" id="PTHR46847">
    <property type="entry name" value="D-ALLOSE-BINDING PERIPLASMIC PROTEIN-RELATED"/>
    <property type="match status" value="1"/>
</dbReference>
<dbReference type="GO" id="GO:0030246">
    <property type="term" value="F:carbohydrate binding"/>
    <property type="evidence" value="ECO:0007669"/>
    <property type="project" value="UniProtKB-ARBA"/>
</dbReference>
<dbReference type="InterPro" id="IPR025997">
    <property type="entry name" value="SBP_2_dom"/>
</dbReference>
<name>A0AAU7CDE4_9BACT</name>
<reference evidence="5" key="1">
    <citation type="submission" date="2024-05" db="EMBL/GenBank/DDBJ databases">
        <title>Planctomycetes of the genus Singulisphaera possess chitinolytic capabilities.</title>
        <authorList>
            <person name="Ivanova A."/>
        </authorList>
    </citation>
    <scope>NUCLEOTIDE SEQUENCE</scope>
    <source>
        <strain evidence="5">Ch08T</strain>
    </source>
</reference>
<comment type="similarity">
    <text evidence="2">Belongs to the bacterial solute-binding protein 2 family.</text>
</comment>
<protein>
    <submittedName>
        <fullName evidence="5">Substrate-binding domain-containing protein</fullName>
    </submittedName>
</protein>
<proteinExistence type="inferred from homology"/>
<dbReference type="AlphaFoldDB" id="A0AAU7CDE4"/>
<evidence type="ECO:0000313" key="5">
    <source>
        <dbReference type="EMBL" id="XBH02972.1"/>
    </source>
</evidence>
<evidence type="ECO:0000259" key="4">
    <source>
        <dbReference type="Pfam" id="PF13407"/>
    </source>
</evidence>
<evidence type="ECO:0000256" key="2">
    <source>
        <dbReference type="ARBA" id="ARBA00007639"/>
    </source>
</evidence>
<accession>A0AAU7CDE4</accession>
<dbReference type="GO" id="GO:0030313">
    <property type="term" value="C:cell envelope"/>
    <property type="evidence" value="ECO:0007669"/>
    <property type="project" value="UniProtKB-SubCell"/>
</dbReference>
<evidence type="ECO:0000256" key="1">
    <source>
        <dbReference type="ARBA" id="ARBA00004196"/>
    </source>
</evidence>
<keyword evidence="3" id="KW-0732">Signal</keyword>
<dbReference type="RefSeq" id="WP_406695713.1">
    <property type="nucleotide sequence ID" value="NZ_CP155447.1"/>
</dbReference>
<organism evidence="5">
    <name type="scientific">Singulisphaera sp. Ch08</name>
    <dbReference type="NCBI Taxonomy" id="3120278"/>
    <lineage>
        <taxon>Bacteria</taxon>
        <taxon>Pseudomonadati</taxon>
        <taxon>Planctomycetota</taxon>
        <taxon>Planctomycetia</taxon>
        <taxon>Isosphaerales</taxon>
        <taxon>Isosphaeraceae</taxon>
        <taxon>Singulisphaera</taxon>
    </lineage>
</organism>
<dbReference type="PANTHER" id="PTHR46847:SF1">
    <property type="entry name" value="D-ALLOSE-BINDING PERIPLASMIC PROTEIN-RELATED"/>
    <property type="match status" value="1"/>
</dbReference>
<dbReference type="SUPFAM" id="SSF53822">
    <property type="entry name" value="Periplasmic binding protein-like I"/>
    <property type="match status" value="2"/>
</dbReference>
<dbReference type="InterPro" id="IPR028082">
    <property type="entry name" value="Peripla_BP_I"/>
</dbReference>
<dbReference type="Gene3D" id="3.40.50.2300">
    <property type="match status" value="3"/>
</dbReference>
<sequence length="353" mass="37970">MTRPRFEWSLLALLLVLPLGGCGGTAEEGHAVPGPDRGAAKRVYFVGFDASAPLVNALKQDKLQGIVVQNPYLMGQLGVKTLVQHLEKQKVDPQVSTGETMVTPANMEDPAIVPLLHPAKAENRAEASLSGVKTKKWRVMVIPKGTTHEFWMTIHAGALKGAADLGNVEVIWLGPQKEDDRLQQIQLVQNAVAAGVDGIVLAPLDARALVKPVEDAVAKGIPVVIIDSGLESKKIVSYVATDNYHGGVLAAKRLGELLKGEGKIILLRYAVGSESTEQRERGFTDTMKSEFPKIQYLSDTEYAGATSDTAQQKSQSLVTRYRGQVDGIFCCNESSTFGMLRALEGAGMLASRP</sequence>
<gene>
    <name evidence="5" type="ORF">V5E97_32400</name>
</gene>
<feature type="domain" description="Periplasmic binding protein" evidence="4">
    <location>
        <begin position="140"/>
        <end position="348"/>
    </location>
</feature>
<evidence type="ECO:0000256" key="3">
    <source>
        <dbReference type="ARBA" id="ARBA00022729"/>
    </source>
</evidence>
<comment type="subcellular location">
    <subcellularLocation>
        <location evidence="1">Cell envelope</location>
    </subcellularLocation>
</comment>